<reference evidence="2" key="1">
    <citation type="submission" date="2022-07" db="EMBL/GenBank/DDBJ databases">
        <title>Fungi with potential for degradation of polypropylene.</title>
        <authorList>
            <person name="Gostincar C."/>
        </authorList>
    </citation>
    <scope>NUCLEOTIDE SEQUENCE</scope>
    <source>
        <strain evidence="2">EXF-13287</strain>
    </source>
</reference>
<organism evidence="2 3">
    <name type="scientific">Coniochaeta hoffmannii</name>
    <dbReference type="NCBI Taxonomy" id="91930"/>
    <lineage>
        <taxon>Eukaryota</taxon>
        <taxon>Fungi</taxon>
        <taxon>Dikarya</taxon>
        <taxon>Ascomycota</taxon>
        <taxon>Pezizomycotina</taxon>
        <taxon>Sordariomycetes</taxon>
        <taxon>Sordariomycetidae</taxon>
        <taxon>Coniochaetales</taxon>
        <taxon>Coniochaetaceae</taxon>
        <taxon>Coniochaeta</taxon>
    </lineage>
</organism>
<gene>
    <name evidence="2" type="ORF">NKR19_g215</name>
</gene>
<feature type="compositionally biased region" description="Acidic residues" evidence="1">
    <location>
        <begin position="376"/>
        <end position="385"/>
    </location>
</feature>
<evidence type="ECO:0000256" key="1">
    <source>
        <dbReference type="SAM" id="MobiDB-lite"/>
    </source>
</evidence>
<dbReference type="EMBL" id="JANBVN010000002">
    <property type="protein sequence ID" value="KAJ9165669.1"/>
    <property type="molecule type" value="Genomic_DNA"/>
</dbReference>
<protein>
    <submittedName>
        <fullName evidence="2">Uncharacterized protein</fullName>
    </submittedName>
</protein>
<evidence type="ECO:0000313" key="2">
    <source>
        <dbReference type="EMBL" id="KAJ9165669.1"/>
    </source>
</evidence>
<dbReference type="AlphaFoldDB" id="A0AA38SEV4"/>
<proteinExistence type="predicted"/>
<sequence>MNPNNDNPGATVFEWLQSRDDTERLVHFQITDSLVWSFIHRGLVFDAWIFNFNPVLQFFANYVATYFRTLTADAVLAICRFWGQLRPAITPLPILMPGAAIAMPALQPFQHTFANSGGHTDHIWRGMVNNHFHALAIMWEYQAHSNQTAKALAEKFKIKNNIPDKLDDQELARARSDPAERKSYVGELFMAMVDCDNCIDNPLKVRVPKAGRKRGREEFEDDAPADLGVKDGIQVTRVKEAPNLVLEALCWILLDAIIEAQQGNIMTSPWQKMQPNRLYEPYATFRERFDAVVDALRQSKAIIDNMMLVDMVRSLAASPLDNLRRKGLNKEVNKKRKLQIQAGDAVLQSMNEDKAAASSSAQSAGLKEAAEHDAALEQDDGEYEQFEPYHPEEKEGKEEEE</sequence>
<feature type="region of interest" description="Disordered" evidence="1">
    <location>
        <begin position="351"/>
        <end position="401"/>
    </location>
</feature>
<accession>A0AA38SEV4</accession>
<feature type="compositionally biased region" description="Basic and acidic residues" evidence="1">
    <location>
        <begin position="387"/>
        <end position="401"/>
    </location>
</feature>
<comment type="caution">
    <text evidence="2">The sequence shown here is derived from an EMBL/GenBank/DDBJ whole genome shotgun (WGS) entry which is preliminary data.</text>
</comment>
<keyword evidence="3" id="KW-1185">Reference proteome</keyword>
<name>A0AA38SEV4_9PEZI</name>
<evidence type="ECO:0000313" key="3">
    <source>
        <dbReference type="Proteomes" id="UP001174691"/>
    </source>
</evidence>
<dbReference type="Proteomes" id="UP001174691">
    <property type="component" value="Unassembled WGS sequence"/>
</dbReference>